<reference evidence="1" key="1">
    <citation type="submission" date="2013-07" db="EMBL/GenBank/DDBJ databases">
        <title>The genome of an arbuscular mycorrhizal fungus provides insights into the evolution of the oldest plant symbiosis.</title>
        <authorList>
            <consortium name="DOE Joint Genome Institute"/>
            <person name="Tisserant E."/>
            <person name="Malbreil M."/>
            <person name="Kuo A."/>
            <person name="Kohler A."/>
            <person name="Symeonidi A."/>
            <person name="Balestrini R."/>
            <person name="Charron P."/>
            <person name="Duensing N."/>
            <person name="Frei-dit-Frey N."/>
            <person name="Gianinazzi-Pearson V."/>
            <person name="Gilbert B."/>
            <person name="Handa Y."/>
            <person name="Hijri M."/>
            <person name="Kaul R."/>
            <person name="Kawaguchi M."/>
            <person name="Krajinski F."/>
            <person name="Lammers P."/>
            <person name="Lapierre D."/>
            <person name="Masclaux F.G."/>
            <person name="Murat C."/>
            <person name="Morin E."/>
            <person name="Ndikumana S."/>
            <person name="Pagni M."/>
            <person name="Petitpierre D."/>
            <person name="Requena N."/>
            <person name="Rosikiewicz P."/>
            <person name="Riley R."/>
            <person name="Saito K."/>
            <person name="San Clemente H."/>
            <person name="Shapiro H."/>
            <person name="van Tuinen D."/>
            <person name="Becard G."/>
            <person name="Bonfante P."/>
            <person name="Paszkowski U."/>
            <person name="Shachar-Hill Y."/>
            <person name="Young J.P."/>
            <person name="Sanders I.R."/>
            <person name="Henrissat B."/>
            <person name="Rensing S.A."/>
            <person name="Grigoriev I.V."/>
            <person name="Corradi N."/>
            <person name="Roux C."/>
            <person name="Martin F."/>
        </authorList>
    </citation>
    <scope>NUCLEOTIDE SEQUENCE</scope>
    <source>
        <strain evidence="1">DAOM 197198</strain>
    </source>
</reference>
<dbReference type="EMBL" id="KI283280">
    <property type="protein sequence ID" value="ESA14062.1"/>
    <property type="molecule type" value="Genomic_DNA"/>
</dbReference>
<name>U9U314_RHIID</name>
<proteinExistence type="predicted"/>
<accession>U9U314</accession>
<organism evidence="1">
    <name type="scientific">Rhizophagus irregularis (strain DAOM 181602 / DAOM 197198 / MUCL 43194)</name>
    <name type="common">Arbuscular mycorrhizal fungus</name>
    <name type="synonym">Glomus intraradices</name>
    <dbReference type="NCBI Taxonomy" id="747089"/>
    <lineage>
        <taxon>Eukaryota</taxon>
        <taxon>Fungi</taxon>
        <taxon>Fungi incertae sedis</taxon>
        <taxon>Mucoromycota</taxon>
        <taxon>Glomeromycotina</taxon>
        <taxon>Glomeromycetes</taxon>
        <taxon>Glomerales</taxon>
        <taxon>Glomeraceae</taxon>
        <taxon>Rhizophagus</taxon>
    </lineage>
</organism>
<protein>
    <submittedName>
        <fullName evidence="1">Uncharacterized protein</fullName>
    </submittedName>
</protein>
<dbReference type="AlphaFoldDB" id="U9U314"/>
<sequence>MKKLEEIQDLIDKLGLENPLIADEFVKATEKKKADFKQKTKEYPYLNIATVNV</sequence>
<evidence type="ECO:0000313" key="1">
    <source>
        <dbReference type="EMBL" id="ESA14062.1"/>
    </source>
</evidence>
<gene>
    <name evidence="1" type="ORF">GLOINDRAFT_2788</name>
</gene>
<dbReference type="HOGENOM" id="CLU_3069843_0_0_1"/>